<proteinExistence type="predicted"/>
<organism evidence="1 2">
    <name type="scientific">Kordia periserrulae</name>
    <dbReference type="NCBI Taxonomy" id="701523"/>
    <lineage>
        <taxon>Bacteria</taxon>
        <taxon>Pseudomonadati</taxon>
        <taxon>Bacteroidota</taxon>
        <taxon>Flavobacteriia</taxon>
        <taxon>Flavobacteriales</taxon>
        <taxon>Flavobacteriaceae</taxon>
        <taxon>Kordia</taxon>
    </lineage>
</organism>
<protein>
    <submittedName>
        <fullName evidence="1">Uncharacterized protein</fullName>
    </submittedName>
</protein>
<dbReference type="OrthoDB" id="1450685at2"/>
<dbReference type="RefSeq" id="WP_108115832.1">
    <property type="nucleotide sequence ID" value="NZ_QBKT01000007.1"/>
</dbReference>
<reference evidence="1 2" key="1">
    <citation type="submission" date="2018-04" db="EMBL/GenBank/DDBJ databases">
        <title>Genomic Encyclopedia of Archaeal and Bacterial Type Strains, Phase II (KMG-II): from individual species to whole genera.</title>
        <authorList>
            <person name="Goeker M."/>
        </authorList>
    </citation>
    <scope>NUCLEOTIDE SEQUENCE [LARGE SCALE GENOMIC DNA]</scope>
    <source>
        <strain evidence="1 2">DSM 25731</strain>
    </source>
</reference>
<name>A0A2T6BVZ6_9FLAO</name>
<keyword evidence="2" id="KW-1185">Reference proteome</keyword>
<evidence type="ECO:0000313" key="2">
    <source>
        <dbReference type="Proteomes" id="UP000244090"/>
    </source>
</evidence>
<sequence>MITQLRTHIKNALTEVNSQNAPNVYTAIADEQGYKNIEQRIIEMMARENLTASACIVHIENSL</sequence>
<gene>
    <name evidence="1" type="ORF">C8N46_107240</name>
</gene>
<accession>A0A2T6BVZ6</accession>
<comment type="caution">
    <text evidence="1">The sequence shown here is derived from an EMBL/GenBank/DDBJ whole genome shotgun (WGS) entry which is preliminary data.</text>
</comment>
<evidence type="ECO:0000313" key="1">
    <source>
        <dbReference type="EMBL" id="PTX60233.1"/>
    </source>
</evidence>
<dbReference type="Proteomes" id="UP000244090">
    <property type="component" value="Unassembled WGS sequence"/>
</dbReference>
<dbReference type="EMBL" id="QBKT01000007">
    <property type="protein sequence ID" value="PTX60233.1"/>
    <property type="molecule type" value="Genomic_DNA"/>
</dbReference>
<dbReference type="AlphaFoldDB" id="A0A2T6BVZ6"/>